<evidence type="ECO:0000313" key="2">
    <source>
        <dbReference type="EMBL" id="VDM47881.1"/>
    </source>
</evidence>
<evidence type="ECO:0000313" key="4">
    <source>
        <dbReference type="WBParaSite" id="TCNE_0001656101-mRNA-1"/>
    </source>
</evidence>
<dbReference type="AlphaFoldDB" id="A0A183V740"/>
<protein>
    <submittedName>
        <fullName evidence="4">Transferrin-like domain-containing protein</fullName>
    </submittedName>
</protein>
<dbReference type="Proteomes" id="UP000050794">
    <property type="component" value="Unassembled WGS sequence"/>
</dbReference>
<sequence length="117" mass="12930">MACVRAVVLFGLVTAVCGSEMSTSIGEQFCKEYAHLHLCRLQDNLEGALAEIQYLVNSDVAAPVTSVINKRKSAFVRFGKRPNNEEDDEKVIPVKSDYHFVIFCRATKVTAPALIQP</sequence>
<evidence type="ECO:0000256" key="1">
    <source>
        <dbReference type="SAM" id="SignalP"/>
    </source>
</evidence>
<reference evidence="2 3" key="2">
    <citation type="submission" date="2018-11" db="EMBL/GenBank/DDBJ databases">
        <authorList>
            <consortium name="Pathogen Informatics"/>
        </authorList>
    </citation>
    <scope>NUCLEOTIDE SEQUENCE [LARGE SCALE GENOMIC DNA]</scope>
</reference>
<dbReference type="WBParaSite" id="TCNE_0001656101-mRNA-1">
    <property type="protein sequence ID" value="TCNE_0001656101-mRNA-1"/>
    <property type="gene ID" value="TCNE_0001656101"/>
</dbReference>
<reference evidence="4" key="1">
    <citation type="submission" date="2016-06" db="UniProtKB">
        <authorList>
            <consortium name="WormBaseParasite"/>
        </authorList>
    </citation>
    <scope>IDENTIFICATION</scope>
</reference>
<name>A0A183V740_TOXCA</name>
<proteinExistence type="predicted"/>
<evidence type="ECO:0000313" key="3">
    <source>
        <dbReference type="Proteomes" id="UP000050794"/>
    </source>
</evidence>
<dbReference type="EMBL" id="UYWY01023703">
    <property type="protein sequence ID" value="VDM47881.1"/>
    <property type="molecule type" value="Genomic_DNA"/>
</dbReference>
<feature type="chain" id="PRO_5044553644" evidence="1">
    <location>
        <begin position="19"/>
        <end position="117"/>
    </location>
</feature>
<keyword evidence="3" id="KW-1185">Reference proteome</keyword>
<accession>A0A183V740</accession>
<feature type="signal peptide" evidence="1">
    <location>
        <begin position="1"/>
        <end position="18"/>
    </location>
</feature>
<organism evidence="3 4">
    <name type="scientific">Toxocara canis</name>
    <name type="common">Canine roundworm</name>
    <dbReference type="NCBI Taxonomy" id="6265"/>
    <lineage>
        <taxon>Eukaryota</taxon>
        <taxon>Metazoa</taxon>
        <taxon>Ecdysozoa</taxon>
        <taxon>Nematoda</taxon>
        <taxon>Chromadorea</taxon>
        <taxon>Rhabditida</taxon>
        <taxon>Spirurina</taxon>
        <taxon>Ascaridomorpha</taxon>
        <taxon>Ascaridoidea</taxon>
        <taxon>Toxocaridae</taxon>
        <taxon>Toxocara</taxon>
    </lineage>
</organism>
<keyword evidence="1" id="KW-0732">Signal</keyword>
<gene>
    <name evidence="2" type="ORF">TCNE_LOCUS16560</name>
</gene>